<dbReference type="AlphaFoldDB" id="W4L5A6"/>
<accession>W4L5A6</accession>
<dbReference type="Proteomes" id="UP000019141">
    <property type="component" value="Unassembled WGS sequence"/>
</dbReference>
<evidence type="ECO:0000313" key="2">
    <source>
        <dbReference type="EMBL" id="ETW93074.1"/>
    </source>
</evidence>
<dbReference type="GO" id="GO:0009231">
    <property type="term" value="P:riboflavin biosynthetic process"/>
    <property type="evidence" value="ECO:0007669"/>
    <property type="project" value="InterPro"/>
</dbReference>
<dbReference type="InterPro" id="IPR024072">
    <property type="entry name" value="DHFR-like_dom_sf"/>
</dbReference>
<evidence type="ECO:0000313" key="3">
    <source>
        <dbReference type="Proteomes" id="UP000019141"/>
    </source>
</evidence>
<dbReference type="EMBL" id="AZHW01001313">
    <property type="protein sequence ID" value="ETW93074.1"/>
    <property type="molecule type" value="Genomic_DNA"/>
</dbReference>
<dbReference type="InterPro" id="IPR002734">
    <property type="entry name" value="RibDG_C"/>
</dbReference>
<reference evidence="2 3" key="1">
    <citation type="journal article" date="2014" name="Nature">
        <title>An environmental bacterial taxon with a large and distinct metabolic repertoire.</title>
        <authorList>
            <person name="Wilson M.C."/>
            <person name="Mori T."/>
            <person name="Ruckert C."/>
            <person name="Uria A.R."/>
            <person name="Helf M.J."/>
            <person name="Takada K."/>
            <person name="Gernert C."/>
            <person name="Steffens U.A."/>
            <person name="Heycke N."/>
            <person name="Schmitt S."/>
            <person name="Rinke C."/>
            <person name="Helfrich E.J."/>
            <person name="Brachmann A.O."/>
            <person name="Gurgui C."/>
            <person name="Wakimoto T."/>
            <person name="Kracht M."/>
            <person name="Crusemann M."/>
            <person name="Hentschel U."/>
            <person name="Abe I."/>
            <person name="Matsunaga S."/>
            <person name="Kalinowski J."/>
            <person name="Takeyama H."/>
            <person name="Piel J."/>
        </authorList>
    </citation>
    <scope>NUCLEOTIDE SEQUENCE [LARGE SCALE GENOMIC DNA]</scope>
    <source>
        <strain evidence="3">TSY1</strain>
    </source>
</reference>
<sequence>LSTQGHKHLYIDGGLTIQSFLAEHLIDELTITVIPILLGTGKPLFGPLSSDVHLSHLATHVYAFGFVQHKYRVPKDA</sequence>
<feature type="non-terminal residue" evidence="2">
    <location>
        <position position="1"/>
    </location>
</feature>
<protein>
    <recommendedName>
        <fullName evidence="1">Bacterial bifunctional deaminase-reductase C-terminal domain-containing protein</fullName>
    </recommendedName>
</protein>
<evidence type="ECO:0000259" key="1">
    <source>
        <dbReference type="Pfam" id="PF01872"/>
    </source>
</evidence>
<dbReference type="GO" id="GO:0008703">
    <property type="term" value="F:5-amino-6-(5-phosphoribosylamino)uracil reductase activity"/>
    <property type="evidence" value="ECO:0007669"/>
    <property type="project" value="InterPro"/>
</dbReference>
<feature type="domain" description="Bacterial bifunctional deaminase-reductase C-terminal" evidence="1">
    <location>
        <begin position="1"/>
        <end position="56"/>
    </location>
</feature>
<proteinExistence type="predicted"/>
<keyword evidence="3" id="KW-1185">Reference proteome</keyword>
<comment type="caution">
    <text evidence="2">The sequence shown here is derived from an EMBL/GenBank/DDBJ whole genome shotgun (WGS) entry which is preliminary data.</text>
</comment>
<name>W4L5A6_ENTF1</name>
<dbReference type="SUPFAM" id="SSF53597">
    <property type="entry name" value="Dihydrofolate reductase-like"/>
    <property type="match status" value="1"/>
</dbReference>
<dbReference type="HOGENOM" id="CLU_2670086_0_0_7"/>
<gene>
    <name evidence="2" type="ORF">ETSY1_40855</name>
</gene>
<organism evidence="2 3">
    <name type="scientific">Entotheonella factor</name>
    <dbReference type="NCBI Taxonomy" id="1429438"/>
    <lineage>
        <taxon>Bacteria</taxon>
        <taxon>Pseudomonadati</taxon>
        <taxon>Nitrospinota/Tectimicrobiota group</taxon>
        <taxon>Candidatus Tectimicrobiota</taxon>
        <taxon>Candidatus Entotheonellia</taxon>
        <taxon>Candidatus Entotheonellales</taxon>
        <taxon>Candidatus Entotheonellaceae</taxon>
        <taxon>Candidatus Entotheonella</taxon>
    </lineage>
</organism>
<dbReference type="Pfam" id="PF01872">
    <property type="entry name" value="RibD_C"/>
    <property type="match status" value="1"/>
</dbReference>
<dbReference type="Gene3D" id="3.40.430.10">
    <property type="entry name" value="Dihydrofolate Reductase, subunit A"/>
    <property type="match status" value="1"/>
</dbReference>